<evidence type="ECO:0000256" key="3">
    <source>
        <dbReference type="ARBA" id="ARBA00022737"/>
    </source>
</evidence>
<dbReference type="InterPro" id="IPR011047">
    <property type="entry name" value="Quinoprotein_ADH-like_sf"/>
</dbReference>
<dbReference type="EMBL" id="GL833155">
    <property type="protein sequence ID" value="EGB04140.1"/>
    <property type="molecule type" value="Genomic_DNA"/>
</dbReference>
<comment type="subcellular location">
    <subcellularLocation>
        <location evidence="1">Cell projection</location>
        <location evidence="1">Cilium</location>
    </subcellularLocation>
</comment>
<feature type="repeat" description="WD" evidence="6">
    <location>
        <begin position="775"/>
        <end position="817"/>
    </location>
</feature>
<evidence type="ECO:0000313" key="8">
    <source>
        <dbReference type="Proteomes" id="UP000002729"/>
    </source>
</evidence>
<dbReference type="SUPFAM" id="SSF50998">
    <property type="entry name" value="Quinoprotein alcohol dehydrogenase-like"/>
    <property type="match status" value="1"/>
</dbReference>
<gene>
    <name evidence="7" type="ORF">AURANDRAFT_55327</name>
</gene>
<dbReference type="PANTHER" id="PTHR13720:SF13">
    <property type="entry name" value="CILIA- AND FLAGELLA-ASSOCIATED PROTEIN 251"/>
    <property type="match status" value="1"/>
</dbReference>
<organism evidence="8">
    <name type="scientific">Aureococcus anophagefferens</name>
    <name type="common">Harmful bloom alga</name>
    <dbReference type="NCBI Taxonomy" id="44056"/>
    <lineage>
        <taxon>Eukaryota</taxon>
        <taxon>Sar</taxon>
        <taxon>Stramenopiles</taxon>
        <taxon>Ochrophyta</taxon>
        <taxon>Pelagophyceae</taxon>
        <taxon>Pelagomonadales</taxon>
        <taxon>Pelagomonadaceae</taxon>
        <taxon>Aureococcus</taxon>
    </lineage>
</organism>
<evidence type="ECO:0000256" key="5">
    <source>
        <dbReference type="ARBA" id="ARBA00040994"/>
    </source>
</evidence>
<evidence type="ECO:0000256" key="2">
    <source>
        <dbReference type="ARBA" id="ARBA00022574"/>
    </source>
</evidence>
<keyword evidence="4" id="KW-0966">Cell projection</keyword>
<dbReference type="InterPro" id="IPR001680">
    <property type="entry name" value="WD40_rpt"/>
</dbReference>
<dbReference type="InterPro" id="IPR015943">
    <property type="entry name" value="WD40/YVTN_repeat-like_dom_sf"/>
</dbReference>
<keyword evidence="3" id="KW-0677">Repeat</keyword>
<feature type="repeat" description="WD" evidence="6">
    <location>
        <begin position="126"/>
        <end position="169"/>
    </location>
</feature>
<dbReference type="InParanoid" id="F0YL49"/>
<sequence length="1011" mass="112050">MQLLAMWGSCIVPVQSFDSANPPKMLRYKSQLHMPRWPSLLLDHHDPQNTHLVVYLVSSFSCARAIYFAIMETGHAPLALHWTFGFSRNIANGVHSLSNGQSSSVFYPSANTGVVYDYVKRSQKLLQGHCNQIACVALSNDKQWLVTADSGQDSLMVVWNTRTGNPTKTMFNAYSLGAISVDVSWDSSYLSVLSAPDEQSASGMSQYISIWELKSSSETPLFTDEVPPDAFQTTVRFHPLDAHVLISNGASQVFFWSWDDGFSCYAPHFSRRDFRQTIGQLTVSAFLPGTSQAVTGTSDGAIILWDHPTGISAPEPQNSKSSYERIAVKIMRLCHQSINHLSTVGAYFVVAGDDGSVRLYDFLFRLEAWFEDIDAGAITSVSFTIPVTPNQTGTRDQSRPSPDLSLAITEKEQLHSSSIQQPRRPPVQEFFVGTRSATIVALDLACFQATDPSNRRGTVLIQGMSDQVHSLAAHPKIPLLLIACNSGALYLWDYDSKHLQTIRVFDVTRLQPCSVAFDPAGRFAVVGFTSGIVKILDAHTLSEIGASFKVTKDAISALTFSQDSQWLALADSSHTVALWRFANTDSNDTNTREFPPTSRHKEPLRDQSWIYIGRYRSHVKEITGLEFGSRGNDTITLVSTSADRTLLEYDLSISSVENGLCLQSPPCLLEETARPTACLWHPNLRGDFEDRIITCNTDLKLRQWNANNKQCRCTSLGPTYGGPIVKLSGLMQARNRDIGNVQYAPSDFLAYSTVSNVAGLIKLPLDGNPNKTIGIIAHPNRVSYLETSADGRFIFTCGSIDQVVNVWDVQTNVINTAEILGGTGCEPYINLLNGGKSGDFYGNLVDYFYYSQLRTLGENMTRSRCLSAHVPLAEIPNLMRALGFYPSEIEITRMISEIKYSRFRASGELQYEIAIEDFIRLYINHRPVDIARTDRDLIAPGFQDLVRLSAGLGKDSIDLSWQTFEKILCGHGEKFSASELQSCLRSLVGNESPRNKVFGASEFEEQVLGLM</sequence>
<dbReference type="InterPro" id="IPR050630">
    <property type="entry name" value="WD_repeat_EMAP"/>
</dbReference>
<dbReference type="RefSeq" id="XP_009041126.1">
    <property type="nucleotide sequence ID" value="XM_009042878.1"/>
</dbReference>
<dbReference type="OMA" id="YYAQIRA"/>
<proteinExistence type="predicted"/>
<dbReference type="OrthoDB" id="4899631at2759"/>
<dbReference type="AlphaFoldDB" id="F0YL49"/>
<dbReference type="Proteomes" id="UP000002729">
    <property type="component" value="Unassembled WGS sequence"/>
</dbReference>
<keyword evidence="2 6" id="KW-0853">WD repeat</keyword>
<dbReference type="InterPro" id="IPR036322">
    <property type="entry name" value="WD40_repeat_dom_sf"/>
</dbReference>
<dbReference type="Gene3D" id="2.130.10.10">
    <property type="entry name" value="YVTN repeat-like/Quinoprotein amine dehydrogenase"/>
    <property type="match status" value="3"/>
</dbReference>
<reference evidence="7 8" key="1">
    <citation type="journal article" date="2011" name="Proc. Natl. Acad. Sci. U.S.A.">
        <title>Niche of harmful alga Aureococcus anophagefferens revealed through ecogenomics.</title>
        <authorList>
            <person name="Gobler C.J."/>
            <person name="Berry D.L."/>
            <person name="Dyhrman S.T."/>
            <person name="Wilhelm S.W."/>
            <person name="Salamov A."/>
            <person name="Lobanov A.V."/>
            <person name="Zhang Y."/>
            <person name="Collier J.L."/>
            <person name="Wurch L.L."/>
            <person name="Kustka A.B."/>
            <person name="Dill B.D."/>
            <person name="Shah M."/>
            <person name="VerBerkmoes N.C."/>
            <person name="Kuo A."/>
            <person name="Terry A."/>
            <person name="Pangilinan J."/>
            <person name="Lindquist E.A."/>
            <person name="Lucas S."/>
            <person name="Paulsen I.T."/>
            <person name="Hattenrath-Lehmann T.K."/>
            <person name="Talmage S.C."/>
            <person name="Walker E.A."/>
            <person name="Koch F."/>
            <person name="Burson A.M."/>
            <person name="Marcoval M.A."/>
            <person name="Tang Y.Z."/>
            <person name="Lecleir G.R."/>
            <person name="Coyne K.J."/>
            <person name="Berg G.M."/>
            <person name="Bertrand E.M."/>
            <person name="Saito M.A."/>
            <person name="Gladyshev V.N."/>
            <person name="Grigoriev I.V."/>
        </authorList>
    </citation>
    <scope>NUCLEOTIDE SEQUENCE [LARGE SCALE GENOMIC DNA]</scope>
    <source>
        <strain evidence="8">CCMP 1984</strain>
    </source>
</reference>
<accession>F0YL49</accession>
<evidence type="ECO:0000256" key="6">
    <source>
        <dbReference type="PROSITE-ProRule" id="PRU00221"/>
    </source>
</evidence>
<dbReference type="PROSITE" id="PS50082">
    <property type="entry name" value="WD_REPEATS_2"/>
    <property type="match status" value="2"/>
</dbReference>
<protein>
    <recommendedName>
        <fullName evidence="5">Cilia- and flagella-associated protein 251</fullName>
    </recommendedName>
</protein>
<evidence type="ECO:0000256" key="1">
    <source>
        <dbReference type="ARBA" id="ARBA00004138"/>
    </source>
</evidence>
<keyword evidence="8" id="KW-1185">Reference proteome</keyword>
<dbReference type="SUPFAM" id="SSF50978">
    <property type="entry name" value="WD40 repeat-like"/>
    <property type="match status" value="1"/>
</dbReference>
<dbReference type="SMART" id="SM00320">
    <property type="entry name" value="WD40"/>
    <property type="match status" value="10"/>
</dbReference>
<dbReference type="KEGG" id="aaf:AURANDRAFT_55327"/>
<dbReference type="GeneID" id="20222516"/>
<name>F0YL49_AURAN</name>
<evidence type="ECO:0000313" key="7">
    <source>
        <dbReference type="EMBL" id="EGB04140.1"/>
    </source>
</evidence>
<dbReference type="Pfam" id="PF00400">
    <property type="entry name" value="WD40"/>
    <property type="match status" value="4"/>
</dbReference>
<evidence type="ECO:0000256" key="4">
    <source>
        <dbReference type="ARBA" id="ARBA00023273"/>
    </source>
</evidence>
<dbReference type="GO" id="GO:0031514">
    <property type="term" value="C:motile cilium"/>
    <property type="evidence" value="ECO:0007669"/>
    <property type="project" value="TreeGrafter"/>
</dbReference>
<dbReference type="eggNOG" id="ENOG502QQ05">
    <property type="taxonomic scope" value="Eukaryota"/>
</dbReference>
<dbReference type="PANTHER" id="PTHR13720">
    <property type="entry name" value="WD-40 REPEAT PROTEIN"/>
    <property type="match status" value="1"/>
</dbReference>